<dbReference type="InterPro" id="IPR032324">
    <property type="entry name" value="Clp1_N"/>
</dbReference>
<dbReference type="InterPro" id="IPR010655">
    <property type="entry name" value="Clp1_C"/>
</dbReference>
<dbReference type="InterPro" id="IPR032319">
    <property type="entry name" value="CLP1_P"/>
</dbReference>
<keyword evidence="2" id="KW-0067">ATP-binding</keyword>
<sequence>METCDYSNFYSLEKENELRIIVGDQARDVKIELVGGLAEIHGSLMDMHKSYCLPVNASVAIFTWEGCTIKVTGKPVSVHVVADTLMILYVTLHASLEERRIRAASDNTNGPITLIVGPKDVGKSTLCRFLLNYAVHCGKCPLYIDLDVGQNSISIPGTVAVLTVQKPADIVAGLEDEAMQVYHFGYNTPGHNIILYNLLMKKLGQTLLSGLKRIDKKIKHSGVIINSCGWIRGYGYNAITLAALNFEIDVLCVIHEERLYMQLLQDMPSSVKVHFVPKMDGAIERSPEIRSQSREARVKEYFYGPSNELQPFTFVVKYSEIQVFRVKTRPLGEGGESMNNVSLDNACLVPVPLDYTLLHQVLALSSSDTVEKDLILAHVIGFICVTSINLTESTITVLSPQPPPLPKKILLIGSTRLIQQH</sequence>
<dbReference type="InterPro" id="IPR038239">
    <property type="entry name" value="Clp1_N_sf"/>
</dbReference>
<evidence type="ECO:0000259" key="3">
    <source>
        <dbReference type="Pfam" id="PF06807"/>
    </source>
</evidence>
<dbReference type="GO" id="GO:0031124">
    <property type="term" value="P:mRNA 3'-end processing"/>
    <property type="evidence" value="ECO:0007669"/>
    <property type="project" value="InterPro"/>
</dbReference>
<feature type="domain" description="Clp1 N-terminal" evidence="4">
    <location>
        <begin position="12"/>
        <end position="103"/>
    </location>
</feature>
<evidence type="ECO:0000259" key="4">
    <source>
        <dbReference type="Pfam" id="PF16573"/>
    </source>
</evidence>
<proteinExistence type="predicted"/>
<keyword evidence="1" id="KW-0547">Nucleotide-binding</keyword>
<feature type="domain" description="Clp1 C-terminal" evidence="3">
    <location>
        <begin position="309"/>
        <end position="415"/>
    </location>
</feature>
<dbReference type="Gene3D" id="2.40.30.330">
    <property type="entry name" value="Pre-mRNA cleavage complex subunit Clp1, C-terminal domain"/>
    <property type="match status" value="1"/>
</dbReference>
<dbReference type="GO" id="GO:0051731">
    <property type="term" value="F:polynucleotide 5'-hydroxyl-kinase activity"/>
    <property type="evidence" value="ECO:0007669"/>
    <property type="project" value="InterPro"/>
</dbReference>
<gene>
    <name evidence="6" type="primary">cbc</name>
    <name evidence="6" type="ORF">NPIL_540591</name>
</gene>
<dbReference type="SUPFAM" id="SSF52540">
    <property type="entry name" value="P-loop containing nucleoside triphosphate hydrolases"/>
    <property type="match status" value="1"/>
</dbReference>
<dbReference type="InterPro" id="IPR045116">
    <property type="entry name" value="Clp1/Grc3"/>
</dbReference>
<reference evidence="6" key="1">
    <citation type="submission" date="2020-08" db="EMBL/GenBank/DDBJ databases">
        <title>Multicomponent nature underlies the extraordinary mechanical properties of spider dragline silk.</title>
        <authorList>
            <person name="Kono N."/>
            <person name="Nakamura H."/>
            <person name="Mori M."/>
            <person name="Yoshida Y."/>
            <person name="Ohtoshi R."/>
            <person name="Malay A.D."/>
            <person name="Moran D.A.P."/>
            <person name="Tomita M."/>
            <person name="Numata K."/>
            <person name="Arakawa K."/>
        </authorList>
    </citation>
    <scope>NUCLEOTIDE SEQUENCE</scope>
</reference>
<dbReference type="Gene3D" id="3.40.50.300">
    <property type="entry name" value="P-loop containing nucleotide triphosphate hydrolases"/>
    <property type="match status" value="1"/>
</dbReference>
<evidence type="ECO:0000259" key="5">
    <source>
        <dbReference type="Pfam" id="PF16575"/>
    </source>
</evidence>
<evidence type="ECO:0000313" key="7">
    <source>
        <dbReference type="Proteomes" id="UP000887013"/>
    </source>
</evidence>
<dbReference type="InterPro" id="IPR027417">
    <property type="entry name" value="P-loop_NTPase"/>
</dbReference>
<feature type="domain" description="Clp1 P-loop" evidence="5">
    <location>
        <begin position="117"/>
        <end position="304"/>
    </location>
</feature>
<dbReference type="GO" id="GO:0005524">
    <property type="term" value="F:ATP binding"/>
    <property type="evidence" value="ECO:0007669"/>
    <property type="project" value="UniProtKB-KW"/>
</dbReference>
<keyword evidence="7" id="KW-1185">Reference proteome</keyword>
<evidence type="ECO:0000313" key="6">
    <source>
        <dbReference type="EMBL" id="GFT80082.1"/>
    </source>
</evidence>
<comment type="caution">
    <text evidence="6">The sequence shown here is derived from an EMBL/GenBank/DDBJ whole genome shotgun (WGS) entry which is preliminary data.</text>
</comment>
<name>A0A8X6PNI4_NEPPI</name>
<evidence type="ECO:0000256" key="1">
    <source>
        <dbReference type="ARBA" id="ARBA00022741"/>
    </source>
</evidence>
<dbReference type="PANTHER" id="PTHR12755">
    <property type="entry name" value="CLEAVAGE/POLYADENYLATION FACTOR IA SUBUNIT CLP1P"/>
    <property type="match status" value="1"/>
</dbReference>
<organism evidence="6 7">
    <name type="scientific">Nephila pilipes</name>
    <name type="common">Giant wood spider</name>
    <name type="synonym">Nephila maculata</name>
    <dbReference type="NCBI Taxonomy" id="299642"/>
    <lineage>
        <taxon>Eukaryota</taxon>
        <taxon>Metazoa</taxon>
        <taxon>Ecdysozoa</taxon>
        <taxon>Arthropoda</taxon>
        <taxon>Chelicerata</taxon>
        <taxon>Arachnida</taxon>
        <taxon>Araneae</taxon>
        <taxon>Araneomorphae</taxon>
        <taxon>Entelegynae</taxon>
        <taxon>Araneoidea</taxon>
        <taxon>Nephilidae</taxon>
        <taxon>Nephila</taxon>
    </lineage>
</organism>
<evidence type="ECO:0000256" key="2">
    <source>
        <dbReference type="ARBA" id="ARBA00022840"/>
    </source>
</evidence>
<dbReference type="GO" id="GO:0005634">
    <property type="term" value="C:nucleus"/>
    <property type="evidence" value="ECO:0007669"/>
    <property type="project" value="TreeGrafter"/>
</dbReference>
<dbReference type="InterPro" id="IPR038238">
    <property type="entry name" value="Clp1_C_sf"/>
</dbReference>
<dbReference type="Proteomes" id="UP000887013">
    <property type="component" value="Unassembled WGS sequence"/>
</dbReference>
<dbReference type="Pfam" id="PF16575">
    <property type="entry name" value="CLP1_P"/>
    <property type="match status" value="1"/>
</dbReference>
<dbReference type="GO" id="GO:0006388">
    <property type="term" value="P:tRNA splicing, via endonucleolytic cleavage and ligation"/>
    <property type="evidence" value="ECO:0007669"/>
    <property type="project" value="TreeGrafter"/>
</dbReference>
<dbReference type="PANTHER" id="PTHR12755:SF6">
    <property type="entry name" value="POLYRIBONUCLEOTIDE 5'-HYDROXYL-KINASE CLP1"/>
    <property type="match status" value="1"/>
</dbReference>
<dbReference type="Gene3D" id="2.60.120.1030">
    <property type="entry name" value="Clp1, DNA binding domain"/>
    <property type="match status" value="1"/>
</dbReference>
<protein>
    <submittedName>
        <fullName evidence="6">Protein CLP1 homolog</fullName>
    </submittedName>
</protein>
<accession>A0A8X6PNI4</accession>
<dbReference type="Pfam" id="PF06807">
    <property type="entry name" value="Clp1"/>
    <property type="match status" value="1"/>
</dbReference>
<dbReference type="OrthoDB" id="258143at2759"/>
<dbReference type="Pfam" id="PF16573">
    <property type="entry name" value="CLP1_N"/>
    <property type="match status" value="1"/>
</dbReference>
<dbReference type="EMBL" id="BMAW01118488">
    <property type="protein sequence ID" value="GFT80082.1"/>
    <property type="molecule type" value="Genomic_DNA"/>
</dbReference>
<dbReference type="AlphaFoldDB" id="A0A8X6PNI4"/>